<dbReference type="GO" id="GO:0008556">
    <property type="term" value="F:P-type potassium transmembrane transporter activity"/>
    <property type="evidence" value="ECO:0007669"/>
    <property type="project" value="InterPro"/>
</dbReference>
<dbReference type="AlphaFoldDB" id="A0A5C4LX44"/>
<dbReference type="NCBIfam" id="TIGR02115">
    <property type="entry name" value="potass_kdpF"/>
    <property type="match status" value="1"/>
</dbReference>
<dbReference type="RefSeq" id="WP_139098080.1">
    <property type="nucleotide sequence ID" value="NZ_VDFW01000016.1"/>
</dbReference>
<accession>A0A5C4LX44</accession>
<dbReference type="Proteomes" id="UP000305546">
    <property type="component" value="Unassembled WGS sequence"/>
</dbReference>
<keyword evidence="1" id="KW-0812">Transmembrane</keyword>
<evidence type="ECO:0000313" key="3">
    <source>
        <dbReference type="Proteomes" id="UP000305546"/>
    </source>
</evidence>
<feature type="transmembrane region" description="Helical" evidence="1">
    <location>
        <begin position="6"/>
        <end position="26"/>
    </location>
</feature>
<keyword evidence="1" id="KW-1133">Transmembrane helix</keyword>
<dbReference type="Pfam" id="PF09604">
    <property type="entry name" value="Potass_KdpF"/>
    <property type="match status" value="1"/>
</dbReference>
<name>A0A5C4LX44_9PSEU</name>
<dbReference type="EMBL" id="VDFW01000016">
    <property type="protein sequence ID" value="TNC24126.1"/>
    <property type="molecule type" value="Genomic_DNA"/>
</dbReference>
<sequence>MDTVDNIVGLVIAVALIAFLLAALLFPERF</sequence>
<keyword evidence="1" id="KW-0472">Membrane</keyword>
<proteinExistence type="predicted"/>
<comment type="caution">
    <text evidence="2">The sequence shown here is derived from an EMBL/GenBank/DDBJ whole genome shotgun (WGS) entry which is preliminary data.</text>
</comment>
<dbReference type="GO" id="GO:0005886">
    <property type="term" value="C:plasma membrane"/>
    <property type="evidence" value="ECO:0007669"/>
    <property type="project" value="InterPro"/>
</dbReference>
<keyword evidence="3" id="KW-1185">Reference proteome</keyword>
<organism evidence="2 3">
    <name type="scientific">Amycolatopsis alkalitolerans</name>
    <dbReference type="NCBI Taxonomy" id="2547244"/>
    <lineage>
        <taxon>Bacteria</taxon>
        <taxon>Bacillati</taxon>
        <taxon>Actinomycetota</taxon>
        <taxon>Actinomycetes</taxon>
        <taxon>Pseudonocardiales</taxon>
        <taxon>Pseudonocardiaceae</taxon>
        <taxon>Amycolatopsis</taxon>
    </lineage>
</organism>
<evidence type="ECO:0000313" key="2">
    <source>
        <dbReference type="EMBL" id="TNC24126.1"/>
    </source>
</evidence>
<evidence type="ECO:0000256" key="1">
    <source>
        <dbReference type="SAM" id="Phobius"/>
    </source>
</evidence>
<reference evidence="2 3" key="1">
    <citation type="submission" date="2019-06" db="EMBL/GenBank/DDBJ databases">
        <title>Amycolatopsis alkalitolerans sp. nov., isolated from Gastrodia elata Blume.</title>
        <authorList>
            <person name="Narsing Rao M.P."/>
            <person name="Li W.J."/>
        </authorList>
    </citation>
    <scope>NUCLEOTIDE SEQUENCE [LARGE SCALE GENOMIC DNA]</scope>
    <source>
        <strain evidence="2 3">SYSUP0005</strain>
    </source>
</reference>
<gene>
    <name evidence="2" type="primary">kdpF</name>
    <name evidence="2" type="ORF">FG385_18870</name>
</gene>
<dbReference type="InterPro" id="IPR011726">
    <property type="entry name" value="KdpF"/>
</dbReference>
<protein>
    <submittedName>
        <fullName evidence="2">K(+)-transporting ATPase subunit F</fullName>
    </submittedName>
</protein>